<dbReference type="Gene3D" id="1.10.286.20">
    <property type="match status" value="1"/>
</dbReference>
<feature type="region of interest" description="Involved in Mg(2+) ion dislocation from EF-Tu" evidence="6">
    <location>
        <begin position="80"/>
        <end position="83"/>
    </location>
</feature>
<dbReference type="KEGG" id="acid:CBP33_12535"/>
<dbReference type="AlphaFoldDB" id="A0A240UDQ7"/>
<dbReference type="SUPFAM" id="SSF54713">
    <property type="entry name" value="Elongation factor Ts (EF-Ts), dimerisation domain"/>
    <property type="match status" value="2"/>
</dbReference>
<dbReference type="InterPro" id="IPR018101">
    <property type="entry name" value="Transl_elong_Ts_CS"/>
</dbReference>
<dbReference type="PROSITE" id="PS01127">
    <property type="entry name" value="EF_TS_2"/>
    <property type="match status" value="1"/>
</dbReference>
<dbReference type="KEGG" id="acip:CBP36_13015"/>
<dbReference type="InterPro" id="IPR014039">
    <property type="entry name" value="Transl_elong_EFTs/EF1B_dimer"/>
</dbReference>
<comment type="function">
    <text evidence="6 7">Associates with the EF-Tu.GDP complex and induces the exchange of GDP to GTP. It remains bound to the aminoacyl-tRNA.EF-Tu.GTP complex up to the GTP hydrolysis stage on the ribosome.</text>
</comment>
<dbReference type="Gene3D" id="3.30.479.20">
    <property type="entry name" value="Elongation factor Ts, dimerisation domain"/>
    <property type="match status" value="2"/>
</dbReference>
<keyword evidence="5 6" id="KW-0648">Protein biosynthesis</keyword>
<sequence>MAAITASMVAELRGKTDAPMMECKKALTEADGDMAKAEELLRVKLGTKAGKAASRITAEGVVASYIDGTKGALVEVNSETDFVSKNDSFMALAKAAAELVAKHNPADVAALGALPYEQDSFGPTLEDVRKGLIGKIGENMSFRRFKHFGGSSKLASYLHGSRIGVVVEFDGDEVAAKDVAMHIAAMKPVALTSAEVPADLIEKERSVAAAKAAEDAAKATAEGKPVQSDEIVAKRIEGGVQKYLKEVSLFNQVFVKAADGKQTVEQMLKATNTTIKGFTLYVVGEGIEKKVDDFAAEVAAQVAAAKAAA</sequence>
<dbReference type="Proteomes" id="UP000194440">
    <property type="component" value="Chromosome"/>
</dbReference>
<dbReference type="PANTHER" id="PTHR11741">
    <property type="entry name" value="ELONGATION FACTOR TS"/>
    <property type="match status" value="1"/>
</dbReference>
<evidence type="ECO:0000256" key="4">
    <source>
        <dbReference type="ARBA" id="ARBA00022768"/>
    </source>
</evidence>
<dbReference type="InterPro" id="IPR036402">
    <property type="entry name" value="EF-Ts_dimer_sf"/>
</dbReference>
<dbReference type="Gene3D" id="1.10.8.10">
    <property type="entry name" value="DNA helicase RuvA subunit, C-terminal domain"/>
    <property type="match status" value="1"/>
</dbReference>
<dbReference type="CDD" id="cd14275">
    <property type="entry name" value="UBA_EF-Ts"/>
    <property type="match status" value="1"/>
</dbReference>
<dbReference type="SUPFAM" id="SSF46934">
    <property type="entry name" value="UBA-like"/>
    <property type="match status" value="1"/>
</dbReference>
<keyword evidence="3 6" id="KW-0963">Cytoplasm</keyword>
<accession>A0A240UDQ7</accession>
<protein>
    <recommendedName>
        <fullName evidence="2 6">Elongation factor Ts</fullName>
        <shortName evidence="6">EF-Ts</shortName>
    </recommendedName>
</protein>
<proteinExistence type="inferred from homology"/>
<evidence type="ECO:0000256" key="8">
    <source>
        <dbReference type="RuleBase" id="RU000643"/>
    </source>
</evidence>
<dbReference type="GO" id="GO:0005737">
    <property type="term" value="C:cytoplasm"/>
    <property type="evidence" value="ECO:0007669"/>
    <property type="project" value="UniProtKB-SubCell"/>
</dbReference>
<comment type="subcellular location">
    <subcellularLocation>
        <location evidence="6 8">Cytoplasm</location>
    </subcellularLocation>
</comment>
<dbReference type="EMBL" id="CP021366">
    <property type="protein sequence ID" value="ART59634.1"/>
    <property type="molecule type" value="Genomic_DNA"/>
</dbReference>
<evidence type="ECO:0000313" key="10">
    <source>
        <dbReference type="Proteomes" id="UP000194440"/>
    </source>
</evidence>
<evidence type="ECO:0000313" key="9">
    <source>
        <dbReference type="EMBL" id="ART59634.1"/>
    </source>
</evidence>
<dbReference type="Pfam" id="PF00889">
    <property type="entry name" value="EF_TS"/>
    <property type="match status" value="1"/>
</dbReference>
<name>A0A240UDQ7_9BURK</name>
<keyword evidence="10" id="KW-1185">Reference proteome</keyword>
<dbReference type="FunFam" id="1.10.8.10:FF:000001">
    <property type="entry name" value="Elongation factor Ts"/>
    <property type="match status" value="1"/>
</dbReference>
<evidence type="ECO:0000256" key="3">
    <source>
        <dbReference type="ARBA" id="ARBA00022490"/>
    </source>
</evidence>
<evidence type="ECO:0000256" key="5">
    <source>
        <dbReference type="ARBA" id="ARBA00022917"/>
    </source>
</evidence>
<dbReference type="KEGG" id="acis:CBP35_05910"/>
<dbReference type="RefSeq" id="WP_086912838.1">
    <property type="nucleotide sequence ID" value="NZ_CP021359.1"/>
</dbReference>
<dbReference type="InterPro" id="IPR009060">
    <property type="entry name" value="UBA-like_sf"/>
</dbReference>
<dbReference type="OrthoDB" id="9808348at2"/>
<evidence type="ECO:0000256" key="6">
    <source>
        <dbReference type="HAMAP-Rule" id="MF_00050"/>
    </source>
</evidence>
<evidence type="ECO:0000256" key="2">
    <source>
        <dbReference type="ARBA" id="ARBA00016956"/>
    </source>
</evidence>
<reference evidence="9" key="1">
    <citation type="submission" date="2017-05" db="EMBL/GenBank/DDBJ databases">
        <title>Polyphasic characterization of four soil-derived phenanthrene-degrading Acidovorax strains and proposal of Acidovorax phenanthrenivorans sp. nov.</title>
        <authorList>
            <person name="Singleton D."/>
            <person name="Lee J."/>
            <person name="Dickey A.N."/>
            <person name="Stroud A."/>
            <person name="Scholl E.H."/>
            <person name="Wright F.A."/>
            <person name="Aitken M.D."/>
        </authorList>
    </citation>
    <scope>NUCLEOTIDE SEQUENCE</scope>
    <source>
        <strain evidence="9">P4</strain>
    </source>
</reference>
<dbReference type="InterPro" id="IPR001816">
    <property type="entry name" value="Transl_elong_EFTs/EF1B"/>
</dbReference>
<evidence type="ECO:0000256" key="1">
    <source>
        <dbReference type="ARBA" id="ARBA00005532"/>
    </source>
</evidence>
<comment type="similarity">
    <text evidence="1 6 7">Belongs to the EF-Ts family.</text>
</comment>
<gene>
    <name evidence="6" type="primary">tsf</name>
    <name evidence="9" type="ORF">CBP36_13015</name>
</gene>
<dbReference type="PANTHER" id="PTHR11741:SF0">
    <property type="entry name" value="ELONGATION FACTOR TS, MITOCHONDRIAL"/>
    <property type="match status" value="1"/>
</dbReference>
<dbReference type="GO" id="GO:0003746">
    <property type="term" value="F:translation elongation factor activity"/>
    <property type="evidence" value="ECO:0007669"/>
    <property type="project" value="UniProtKB-UniRule"/>
</dbReference>
<organism evidence="9 10">
    <name type="scientific">Acidovorax carolinensis</name>
    <dbReference type="NCBI Taxonomy" id="553814"/>
    <lineage>
        <taxon>Bacteria</taxon>
        <taxon>Pseudomonadati</taxon>
        <taxon>Pseudomonadota</taxon>
        <taxon>Betaproteobacteria</taxon>
        <taxon>Burkholderiales</taxon>
        <taxon>Comamonadaceae</taxon>
        <taxon>Acidovorax</taxon>
    </lineage>
</organism>
<accession>A0A240TT95</accession>
<dbReference type="NCBIfam" id="TIGR00116">
    <property type="entry name" value="tsf"/>
    <property type="match status" value="1"/>
</dbReference>
<evidence type="ECO:0000256" key="7">
    <source>
        <dbReference type="RuleBase" id="RU000642"/>
    </source>
</evidence>
<dbReference type="HAMAP" id="MF_00050">
    <property type="entry name" value="EF_Ts"/>
    <property type="match status" value="1"/>
</dbReference>
<keyword evidence="4 6" id="KW-0251">Elongation factor</keyword>